<comment type="caution">
    <text evidence="4">The sequence shown here is derived from an EMBL/GenBank/DDBJ whole genome shotgun (WGS) entry which is preliminary data.</text>
</comment>
<keyword evidence="5" id="KW-1185">Reference proteome</keyword>
<dbReference type="InterPro" id="IPR057727">
    <property type="entry name" value="WCX_dom"/>
</dbReference>
<evidence type="ECO:0000256" key="1">
    <source>
        <dbReference type="ARBA" id="ARBA00023015"/>
    </source>
</evidence>
<evidence type="ECO:0000256" key="2">
    <source>
        <dbReference type="ARBA" id="ARBA00023163"/>
    </source>
</evidence>
<dbReference type="GO" id="GO:0003700">
    <property type="term" value="F:DNA-binding transcription factor activity"/>
    <property type="evidence" value="ECO:0007669"/>
    <property type="project" value="InterPro"/>
</dbReference>
<name>A0A5N6BK56_9ACTN</name>
<dbReference type="PANTHER" id="PTHR34580:SF3">
    <property type="entry name" value="PROTEIN PAFB"/>
    <property type="match status" value="1"/>
</dbReference>
<dbReference type="Pfam" id="PF25583">
    <property type="entry name" value="WCX"/>
    <property type="match status" value="1"/>
</dbReference>
<gene>
    <name evidence="4" type="ORF">FH610_032445</name>
</gene>
<dbReference type="InterPro" id="IPR051534">
    <property type="entry name" value="CBASS_pafABC_assoc_protein"/>
</dbReference>
<accession>A0A5N6BK56</accession>
<proteinExistence type="predicted"/>
<dbReference type="PROSITE" id="PS51000">
    <property type="entry name" value="HTH_DEOR_2"/>
    <property type="match status" value="1"/>
</dbReference>
<organism evidence="4 5">
    <name type="scientific">Microbispora catharanthi</name>
    <dbReference type="NCBI Taxonomy" id="1712871"/>
    <lineage>
        <taxon>Bacteria</taxon>
        <taxon>Bacillati</taxon>
        <taxon>Actinomycetota</taxon>
        <taxon>Actinomycetes</taxon>
        <taxon>Streptosporangiales</taxon>
        <taxon>Streptosporangiaceae</taxon>
        <taxon>Microbispora</taxon>
    </lineage>
</organism>
<dbReference type="AlphaFoldDB" id="A0A5N6BK56"/>
<dbReference type="SUPFAM" id="SSF46785">
    <property type="entry name" value="Winged helix' DNA-binding domain"/>
    <property type="match status" value="1"/>
</dbReference>
<dbReference type="EMBL" id="VDMA02000021">
    <property type="protein sequence ID" value="KAB8180610.1"/>
    <property type="molecule type" value="Genomic_DNA"/>
</dbReference>
<feature type="domain" description="HTH deoR-type" evidence="3">
    <location>
        <begin position="4"/>
        <end position="63"/>
    </location>
</feature>
<keyword evidence="1" id="KW-0805">Transcription regulation</keyword>
<dbReference type="Pfam" id="PF13280">
    <property type="entry name" value="WYL"/>
    <property type="match status" value="1"/>
</dbReference>
<dbReference type="Pfam" id="PF08279">
    <property type="entry name" value="HTH_11"/>
    <property type="match status" value="1"/>
</dbReference>
<sequence>MARPTHRVLTLLELLQSGGIRTMAELADRLGVDERTVRRYVDHLVDLDVPVESVRGRYGGYRLAPGYRMPPLMLSDDEALAVLLGLVAGRRAGLTTTTDTASETAAAKIRRVLPERLAHRLGTVLESLAFTAPPGEFAAPDTAVLLSVADAVRHRRPISVRYTAADGRRSERTLHPYGLVAHSGRWYVTGADPAIGEDRTFRLDRIADARTLPGSFEPPAGLDPAQHVLSGFAKARYRHEVVLRIQGTVEQIRVRLPAGVATVEESPSEEGADPETEGWLRVELRAERLDWLPPVLASLDRPFVIERPDELRGLVAALADRLAASARRVPPAPGTVVA</sequence>
<evidence type="ECO:0000259" key="3">
    <source>
        <dbReference type="PROSITE" id="PS51000"/>
    </source>
</evidence>
<dbReference type="Gene3D" id="1.10.10.10">
    <property type="entry name" value="Winged helix-like DNA-binding domain superfamily/Winged helix DNA-binding domain"/>
    <property type="match status" value="1"/>
</dbReference>
<dbReference type="InterPro" id="IPR013196">
    <property type="entry name" value="HTH_11"/>
</dbReference>
<evidence type="ECO:0000313" key="4">
    <source>
        <dbReference type="EMBL" id="KAB8180610.1"/>
    </source>
</evidence>
<keyword evidence="2" id="KW-0804">Transcription</keyword>
<protein>
    <submittedName>
        <fullName evidence="4">WYL domain-containing protein</fullName>
    </submittedName>
</protein>
<dbReference type="InterPro" id="IPR028349">
    <property type="entry name" value="PafC-like"/>
</dbReference>
<dbReference type="RefSeq" id="WP_139579040.1">
    <property type="nucleotide sequence ID" value="NZ_VDMA02000021.1"/>
</dbReference>
<reference evidence="4 5" key="1">
    <citation type="submission" date="2019-10" db="EMBL/GenBank/DDBJ databases">
        <title>Nonomuraea sp. nov., isolated from Phyllanthus amarus.</title>
        <authorList>
            <person name="Klykleung N."/>
            <person name="Tanasupawat S."/>
        </authorList>
    </citation>
    <scope>NUCLEOTIDE SEQUENCE [LARGE SCALE GENOMIC DNA]</scope>
    <source>
        <strain evidence="4 5">CR1-09</strain>
    </source>
</reference>
<evidence type="ECO:0000313" key="5">
    <source>
        <dbReference type="Proteomes" id="UP000313066"/>
    </source>
</evidence>
<dbReference type="Proteomes" id="UP000313066">
    <property type="component" value="Unassembled WGS sequence"/>
</dbReference>
<dbReference type="InterPro" id="IPR026881">
    <property type="entry name" value="WYL_dom"/>
</dbReference>
<dbReference type="InterPro" id="IPR001034">
    <property type="entry name" value="DeoR_HTH"/>
</dbReference>
<dbReference type="InterPro" id="IPR036388">
    <property type="entry name" value="WH-like_DNA-bd_sf"/>
</dbReference>
<dbReference type="PIRSF" id="PIRSF016838">
    <property type="entry name" value="PafC"/>
    <property type="match status" value="1"/>
</dbReference>
<dbReference type="PANTHER" id="PTHR34580">
    <property type="match status" value="1"/>
</dbReference>
<dbReference type="PROSITE" id="PS52050">
    <property type="entry name" value="WYL"/>
    <property type="match status" value="1"/>
</dbReference>
<dbReference type="InterPro" id="IPR036390">
    <property type="entry name" value="WH_DNA-bd_sf"/>
</dbReference>